<name>A0A7I8ILW4_SPIIN</name>
<dbReference type="Proteomes" id="UP001189122">
    <property type="component" value="Unassembled WGS sequence"/>
</dbReference>
<keyword evidence="3" id="KW-1185">Reference proteome</keyword>
<feature type="region of interest" description="Disordered" evidence="1">
    <location>
        <begin position="1"/>
        <end position="81"/>
    </location>
</feature>
<evidence type="ECO:0000313" key="2">
    <source>
        <dbReference type="EMBL" id="CAA2619013.1"/>
    </source>
</evidence>
<evidence type="ECO:0000313" key="3">
    <source>
        <dbReference type="Proteomes" id="UP001189122"/>
    </source>
</evidence>
<sequence>MWDEGGGVAARRGGGEPPRGRSPAGGDPAPGRAAPASSPRAAHAPSSVRQTTALGRIGMASANSSASCRRPARQSPSTTQP</sequence>
<proteinExistence type="predicted"/>
<dbReference type="EMBL" id="LR743591">
    <property type="protein sequence ID" value="CAA2619013.1"/>
    <property type="molecule type" value="Genomic_DNA"/>
</dbReference>
<feature type="compositionally biased region" description="Low complexity" evidence="1">
    <location>
        <begin position="21"/>
        <end position="47"/>
    </location>
</feature>
<reference evidence="2 3" key="1">
    <citation type="submission" date="2019-12" db="EMBL/GenBank/DDBJ databases">
        <authorList>
            <person name="Scholz U."/>
            <person name="Mascher M."/>
            <person name="Fiebig A."/>
        </authorList>
    </citation>
    <scope>NUCLEOTIDE SEQUENCE</scope>
</reference>
<evidence type="ECO:0000256" key="1">
    <source>
        <dbReference type="SAM" id="MobiDB-lite"/>
    </source>
</evidence>
<dbReference type="EMBL" id="CACRZD030000004">
    <property type="protein sequence ID" value="CAA6658736.1"/>
    <property type="molecule type" value="Genomic_DNA"/>
</dbReference>
<accession>A0A7I8ILW4</accession>
<gene>
    <name evidence="2" type="ORF">SI7747_04005180</name>
</gene>
<organism evidence="2">
    <name type="scientific">Spirodela intermedia</name>
    <name type="common">Intermediate duckweed</name>
    <dbReference type="NCBI Taxonomy" id="51605"/>
    <lineage>
        <taxon>Eukaryota</taxon>
        <taxon>Viridiplantae</taxon>
        <taxon>Streptophyta</taxon>
        <taxon>Embryophyta</taxon>
        <taxon>Tracheophyta</taxon>
        <taxon>Spermatophyta</taxon>
        <taxon>Magnoliopsida</taxon>
        <taxon>Liliopsida</taxon>
        <taxon>Araceae</taxon>
        <taxon>Lemnoideae</taxon>
        <taxon>Spirodela</taxon>
    </lineage>
</organism>
<protein>
    <submittedName>
        <fullName evidence="2">Uncharacterized protein</fullName>
    </submittedName>
</protein>
<dbReference type="AlphaFoldDB" id="A0A7I8ILW4"/>